<evidence type="ECO:0000313" key="3">
    <source>
        <dbReference type="Proteomes" id="UP001556709"/>
    </source>
</evidence>
<comment type="caution">
    <text evidence="2">The sequence shown here is derived from an EMBL/GenBank/DDBJ whole genome shotgun (WGS) entry which is preliminary data.</text>
</comment>
<proteinExistence type="predicted"/>
<dbReference type="PANTHER" id="PTHR43574">
    <property type="entry name" value="EPIMERASE-RELATED"/>
    <property type="match status" value="1"/>
</dbReference>
<organism evidence="2 3">
    <name type="scientific">Spiribacter pallidus</name>
    <dbReference type="NCBI Taxonomy" id="1987936"/>
    <lineage>
        <taxon>Bacteria</taxon>
        <taxon>Pseudomonadati</taxon>
        <taxon>Pseudomonadota</taxon>
        <taxon>Gammaproteobacteria</taxon>
        <taxon>Chromatiales</taxon>
        <taxon>Ectothiorhodospiraceae</taxon>
        <taxon>Spiribacter</taxon>
    </lineage>
</organism>
<gene>
    <name evidence="2" type="ORF">V6X73_04065</name>
</gene>
<dbReference type="SUPFAM" id="SSF51735">
    <property type="entry name" value="NAD(P)-binding Rossmann-fold domains"/>
    <property type="match status" value="1"/>
</dbReference>
<dbReference type="InterPro" id="IPR036291">
    <property type="entry name" value="NAD(P)-bd_dom_sf"/>
</dbReference>
<keyword evidence="3" id="KW-1185">Reference proteome</keyword>
<reference evidence="2 3" key="1">
    <citation type="submission" date="2024-02" db="EMBL/GenBank/DDBJ databases">
        <title>New especies of Spiribacter isolated from saline water.</title>
        <authorList>
            <person name="Leon M.J."/>
            <person name="De La Haba R."/>
            <person name="Sanchez-Porro C."/>
            <person name="Ventosa A."/>
        </authorList>
    </citation>
    <scope>NUCLEOTIDE SEQUENCE [LARGE SCALE GENOMIC DNA]</scope>
    <source>
        <strain evidence="3">ag22IC6-390</strain>
    </source>
</reference>
<evidence type="ECO:0000313" key="2">
    <source>
        <dbReference type="EMBL" id="MEX0468906.1"/>
    </source>
</evidence>
<name>A0ABV3TCE1_9GAMM</name>
<evidence type="ECO:0000256" key="1">
    <source>
        <dbReference type="ARBA" id="ARBA00023027"/>
    </source>
</evidence>
<protein>
    <submittedName>
        <fullName evidence="2">SDR family NAD(P)-dependent oxidoreductase</fullName>
    </submittedName>
</protein>
<sequence length="279" mass="30579">MMKERILIAGCGRLGTRLGVRLAAAGHHVFGLRRRCDALPSAIVPCPADLASTRELSSRLPQRLDRIYFIMTPDQYDDAGYRAAYVTSLEHLLGDLPDRHSHNARLVMVSSTGVYGQDDASWVDEASPTRPARFSGVRLLEAEALAHRHHGPSTVVRFGGIYGAGREALLRKVRRGDACQARPPRFTNRIHEDDCIGVLGHLGGLPDPPPVVIGVDDDPATQCEVMTWLARRLALPAPDHVSGDSAGRRCSNRLLRQSGYELIYPDFRAGYSALLTASR</sequence>
<dbReference type="Gene3D" id="3.40.50.720">
    <property type="entry name" value="NAD(P)-binding Rossmann-like Domain"/>
    <property type="match status" value="1"/>
</dbReference>
<accession>A0ABV3TCE1</accession>
<dbReference type="RefSeq" id="WP_367958874.1">
    <property type="nucleotide sequence ID" value="NZ_JBAKFK010000002.1"/>
</dbReference>
<dbReference type="EMBL" id="JBAKFM010000002">
    <property type="protein sequence ID" value="MEX0468906.1"/>
    <property type="molecule type" value="Genomic_DNA"/>
</dbReference>
<keyword evidence="1" id="KW-0520">NAD</keyword>
<dbReference type="Proteomes" id="UP001556709">
    <property type="component" value="Unassembled WGS sequence"/>
</dbReference>